<accession>A0A2U9CGB7</accession>
<dbReference type="AlphaFoldDB" id="A0A2U9CGB7"/>
<dbReference type="Proteomes" id="UP000246464">
    <property type="component" value="Chromosome 16"/>
</dbReference>
<evidence type="ECO:0000313" key="2">
    <source>
        <dbReference type="EMBL" id="AWP15641.1"/>
    </source>
</evidence>
<name>A0A2U9CGB7_SCOMX</name>
<gene>
    <name evidence="2" type="ORF">SMAX5B_013948</name>
</gene>
<evidence type="ECO:0000313" key="3">
    <source>
        <dbReference type="Proteomes" id="UP000246464"/>
    </source>
</evidence>
<dbReference type="PANTHER" id="PTHR31025:SF19">
    <property type="entry name" value="SI:CH73-42K18.1-RELATED"/>
    <property type="match status" value="1"/>
</dbReference>
<evidence type="ECO:0000256" key="1">
    <source>
        <dbReference type="SAM" id="MobiDB-lite"/>
    </source>
</evidence>
<keyword evidence="3" id="KW-1185">Reference proteome</keyword>
<sequence length="123" mass="14148">MGNYRTKLSRAGIKDVAVNPGKRSRTNPDGSASRANIKRPRRGEVNFLPNYPNEKTKDTLETQRLEMVEQFKRTSIERDMILIHHHMQRTFALRGEEIVNSALPIGELKDRWPALFCEAQVSD</sequence>
<dbReference type="PANTHER" id="PTHR31025">
    <property type="entry name" value="SI:CH211-196P9.1-RELATED"/>
    <property type="match status" value="1"/>
</dbReference>
<reference evidence="2 3" key="1">
    <citation type="submission" date="2017-12" db="EMBL/GenBank/DDBJ databases">
        <title>Integrating genomic resources of turbot (Scophthalmus maximus) in depth evaluation of genetic and physical mapping variation across individuals.</title>
        <authorList>
            <person name="Martinez P."/>
        </authorList>
    </citation>
    <scope>NUCLEOTIDE SEQUENCE [LARGE SCALE GENOMIC DNA]</scope>
</reference>
<dbReference type="EMBL" id="CP026258">
    <property type="protein sequence ID" value="AWP15641.1"/>
    <property type="molecule type" value="Genomic_DNA"/>
</dbReference>
<organism evidence="2 3">
    <name type="scientific">Scophthalmus maximus</name>
    <name type="common">Turbot</name>
    <name type="synonym">Psetta maxima</name>
    <dbReference type="NCBI Taxonomy" id="52904"/>
    <lineage>
        <taxon>Eukaryota</taxon>
        <taxon>Metazoa</taxon>
        <taxon>Chordata</taxon>
        <taxon>Craniata</taxon>
        <taxon>Vertebrata</taxon>
        <taxon>Euteleostomi</taxon>
        <taxon>Actinopterygii</taxon>
        <taxon>Neopterygii</taxon>
        <taxon>Teleostei</taxon>
        <taxon>Neoteleostei</taxon>
        <taxon>Acanthomorphata</taxon>
        <taxon>Carangaria</taxon>
        <taxon>Pleuronectiformes</taxon>
        <taxon>Pleuronectoidei</taxon>
        <taxon>Scophthalmidae</taxon>
        <taxon>Scophthalmus</taxon>
    </lineage>
</organism>
<feature type="region of interest" description="Disordered" evidence="1">
    <location>
        <begin position="1"/>
        <end position="55"/>
    </location>
</feature>
<protein>
    <submittedName>
        <fullName evidence="2">Uncharacterized protein</fullName>
    </submittedName>
</protein>
<proteinExistence type="predicted"/>